<comment type="caution">
    <text evidence="1">The sequence shown here is derived from an EMBL/GenBank/DDBJ whole genome shotgun (WGS) entry which is preliminary data.</text>
</comment>
<organism evidence="1">
    <name type="scientific">termite gut metagenome</name>
    <dbReference type="NCBI Taxonomy" id="433724"/>
    <lineage>
        <taxon>unclassified sequences</taxon>
        <taxon>metagenomes</taxon>
        <taxon>organismal metagenomes</taxon>
    </lineage>
</organism>
<gene>
    <name evidence="1" type="ORF">EZS27_040518</name>
</gene>
<proteinExistence type="predicted"/>
<accession>A0A5J4PGW7</accession>
<feature type="non-terminal residue" evidence="1">
    <location>
        <position position="1"/>
    </location>
</feature>
<protein>
    <submittedName>
        <fullName evidence="1">Uncharacterized protein</fullName>
    </submittedName>
</protein>
<evidence type="ECO:0000313" key="1">
    <source>
        <dbReference type="EMBL" id="KAA6307809.1"/>
    </source>
</evidence>
<reference evidence="1" key="1">
    <citation type="submission" date="2019-03" db="EMBL/GenBank/DDBJ databases">
        <title>Single cell metagenomics reveals metabolic interactions within the superorganism composed of flagellate Streblomastix strix and complex community of Bacteroidetes bacteria on its surface.</title>
        <authorList>
            <person name="Treitli S.C."/>
            <person name="Kolisko M."/>
            <person name="Husnik F."/>
            <person name="Keeling P."/>
            <person name="Hampl V."/>
        </authorList>
    </citation>
    <scope>NUCLEOTIDE SEQUENCE</scope>
    <source>
        <strain evidence="1">STM</strain>
    </source>
</reference>
<name>A0A5J4PGW7_9ZZZZ</name>
<dbReference type="AlphaFoldDB" id="A0A5J4PGW7"/>
<sequence>SGLMLIGIMVSFDVKISITSHISTEFSINVNNINDLFRLDHNFSFQQFLETYQAEAKKLFVIDSAEKLAELNNLDILQNLITRLKDAGWIIVFTTRYSYLDDLKFHIKETYQLPCEVIDIPLLNDTQLEDSASLPDAFFK</sequence>
<dbReference type="EMBL" id="SNRY01008899">
    <property type="protein sequence ID" value="KAA6307809.1"/>
    <property type="molecule type" value="Genomic_DNA"/>
</dbReference>